<gene>
    <name evidence="3" type="ORF">FC47_GL000862</name>
</gene>
<dbReference type="AlphaFoldDB" id="A0A0R1PAY2"/>
<feature type="region of interest" description="Disordered" evidence="1">
    <location>
        <begin position="71"/>
        <end position="92"/>
    </location>
</feature>
<protein>
    <submittedName>
        <fullName evidence="3">Uncharacterized protein</fullName>
    </submittedName>
</protein>
<evidence type="ECO:0000256" key="1">
    <source>
        <dbReference type="SAM" id="MobiDB-lite"/>
    </source>
</evidence>
<evidence type="ECO:0000256" key="2">
    <source>
        <dbReference type="SAM" id="Phobius"/>
    </source>
</evidence>
<keyword evidence="2" id="KW-0812">Transmembrane</keyword>
<keyword evidence="2" id="KW-0472">Membrane</keyword>
<feature type="transmembrane region" description="Helical" evidence="2">
    <location>
        <begin position="36"/>
        <end position="54"/>
    </location>
</feature>
<evidence type="ECO:0000313" key="3">
    <source>
        <dbReference type="EMBL" id="KRL26730.1"/>
    </source>
</evidence>
<name>A0A0R1PAY2_LIMMU</name>
<reference evidence="3 4" key="1">
    <citation type="journal article" date="2015" name="Genome Announc.">
        <title>Expanding the biotechnology potential of lactobacilli through comparative genomics of 213 strains and associated genera.</title>
        <authorList>
            <person name="Sun Z."/>
            <person name="Harris H.M."/>
            <person name="McCann A."/>
            <person name="Guo C."/>
            <person name="Argimon S."/>
            <person name="Zhang W."/>
            <person name="Yang X."/>
            <person name="Jeffery I.B."/>
            <person name="Cooney J.C."/>
            <person name="Kagawa T.F."/>
            <person name="Liu W."/>
            <person name="Song Y."/>
            <person name="Salvetti E."/>
            <person name="Wrobel A."/>
            <person name="Rasinkangas P."/>
            <person name="Parkhill J."/>
            <person name="Rea M.C."/>
            <person name="O'Sullivan O."/>
            <person name="Ritari J."/>
            <person name="Douillard F.P."/>
            <person name="Paul Ross R."/>
            <person name="Yang R."/>
            <person name="Briner A.E."/>
            <person name="Felis G.E."/>
            <person name="de Vos W.M."/>
            <person name="Barrangou R."/>
            <person name="Klaenhammer T.R."/>
            <person name="Caufield P.W."/>
            <person name="Cui Y."/>
            <person name="Zhang H."/>
            <person name="O'Toole P.W."/>
        </authorList>
    </citation>
    <scope>NUCLEOTIDE SEQUENCE [LARGE SCALE GENOMIC DNA]</scope>
    <source>
        <strain evidence="3 4">DSM 13345</strain>
    </source>
</reference>
<accession>A0A0R1PAY2</accession>
<organism evidence="3 4">
    <name type="scientific">Limosilactobacillus mucosae DSM 13345</name>
    <dbReference type="NCBI Taxonomy" id="1423771"/>
    <lineage>
        <taxon>Bacteria</taxon>
        <taxon>Bacillati</taxon>
        <taxon>Bacillota</taxon>
        <taxon>Bacilli</taxon>
        <taxon>Lactobacillales</taxon>
        <taxon>Lactobacillaceae</taxon>
        <taxon>Limosilactobacillus</taxon>
    </lineage>
</organism>
<proteinExistence type="predicted"/>
<keyword evidence="2" id="KW-1133">Transmembrane helix</keyword>
<dbReference type="EMBL" id="AZEQ01000002">
    <property type="protein sequence ID" value="KRL26730.1"/>
    <property type="molecule type" value="Genomic_DNA"/>
</dbReference>
<dbReference type="PATRIC" id="fig|1423771.3.peg.869"/>
<dbReference type="Proteomes" id="UP000050901">
    <property type="component" value="Unassembled WGS sequence"/>
</dbReference>
<feature type="transmembrane region" description="Helical" evidence="2">
    <location>
        <begin position="12"/>
        <end position="30"/>
    </location>
</feature>
<evidence type="ECO:0000313" key="4">
    <source>
        <dbReference type="Proteomes" id="UP000050901"/>
    </source>
</evidence>
<sequence>MLVISNDEKKKILHRRWAITAFIAVIFITAMELWSIVFAIFFMFLVIVLIFWFFEWITGADLDRHNVDEMNEKRKEEGLPPAPYQDEEMDDHDDVSDTLWDIYTADQLSHHHHDDYDDDYNDRY</sequence>
<comment type="caution">
    <text evidence="3">The sequence shown here is derived from an EMBL/GenBank/DDBJ whole genome shotgun (WGS) entry which is preliminary data.</text>
</comment>